<protein>
    <recommendedName>
        <fullName evidence="3">YHS domain-containing protein</fullName>
    </recommendedName>
</protein>
<dbReference type="AlphaFoldDB" id="A0A7X3LR41"/>
<proteinExistence type="predicted"/>
<name>A0A7X3LR41_9HYPH</name>
<dbReference type="Proteomes" id="UP000433101">
    <property type="component" value="Unassembled WGS sequence"/>
</dbReference>
<accession>A0A7X3LR41</accession>
<evidence type="ECO:0008006" key="3">
    <source>
        <dbReference type="Google" id="ProtNLM"/>
    </source>
</evidence>
<keyword evidence="2" id="KW-1185">Reference proteome</keyword>
<dbReference type="RefSeq" id="WP_160773794.1">
    <property type="nucleotide sequence ID" value="NZ_WUMV01000001.1"/>
</dbReference>
<sequence>MKLSRRNILIGLVILLCAAAAAGGYSYYRIFYGADTGLVYTGLVEGVAVGGYDPVAYFKKGEPVKGSPDITLSYKGAIWRFSREENRELFRNSPDEYAPAYGGYCAWATAQGYLAKGDPNVWDIVGGKLYLNYDNSIQERWHKDVPGFIDKAEKEWPKIVEEKS</sequence>
<organism evidence="1 2">
    <name type="scientific">Stappia sediminis</name>
    <dbReference type="NCBI Taxonomy" id="2692190"/>
    <lineage>
        <taxon>Bacteria</taxon>
        <taxon>Pseudomonadati</taxon>
        <taxon>Pseudomonadota</taxon>
        <taxon>Alphaproteobacteria</taxon>
        <taxon>Hyphomicrobiales</taxon>
        <taxon>Stappiaceae</taxon>
        <taxon>Stappia</taxon>
    </lineage>
</organism>
<dbReference type="NCBIfam" id="NF041384">
    <property type="entry name" value="YHS_seleno_dom"/>
    <property type="match status" value="1"/>
</dbReference>
<comment type="caution">
    <text evidence="1">The sequence shown here is derived from an EMBL/GenBank/DDBJ whole genome shotgun (WGS) entry which is preliminary data.</text>
</comment>
<evidence type="ECO:0000313" key="1">
    <source>
        <dbReference type="EMBL" id="MXN63545.1"/>
    </source>
</evidence>
<gene>
    <name evidence="1" type="ORF">GR183_01400</name>
</gene>
<reference evidence="1 2" key="1">
    <citation type="submission" date="2019-12" db="EMBL/GenBank/DDBJ databases">
        <authorList>
            <person name="Li M."/>
        </authorList>
    </citation>
    <scope>NUCLEOTIDE SEQUENCE [LARGE SCALE GENOMIC DNA]</scope>
    <source>
        <strain evidence="1 2">GBMRC 2046</strain>
    </source>
</reference>
<evidence type="ECO:0000313" key="2">
    <source>
        <dbReference type="Proteomes" id="UP000433101"/>
    </source>
</evidence>
<dbReference type="EMBL" id="WUMV01000001">
    <property type="protein sequence ID" value="MXN63545.1"/>
    <property type="molecule type" value="Genomic_DNA"/>
</dbReference>